<dbReference type="GO" id="GO:1990879">
    <property type="term" value="C:CST complex"/>
    <property type="evidence" value="ECO:0007669"/>
    <property type="project" value="TreeGrafter"/>
</dbReference>
<gene>
    <name evidence="10" type="ORF">KFE25_014320</name>
</gene>
<keyword evidence="11" id="KW-1185">Reference proteome</keyword>
<keyword evidence="5" id="KW-0158">Chromosome</keyword>
<evidence type="ECO:0000256" key="5">
    <source>
        <dbReference type="ARBA" id="ARBA00022454"/>
    </source>
</evidence>
<evidence type="ECO:0000256" key="9">
    <source>
        <dbReference type="SAM" id="MobiDB-lite"/>
    </source>
</evidence>
<feature type="region of interest" description="Disordered" evidence="9">
    <location>
        <begin position="505"/>
        <end position="524"/>
    </location>
</feature>
<evidence type="ECO:0000256" key="4">
    <source>
        <dbReference type="ARBA" id="ARBA00016175"/>
    </source>
</evidence>
<keyword evidence="6" id="KW-0779">Telomere</keyword>
<dbReference type="PANTHER" id="PTHR14865">
    <property type="entry name" value="CST COMPLEX SUBUNIT CTC1"/>
    <property type="match status" value="1"/>
</dbReference>
<dbReference type="EMBL" id="JAGTXO010000037">
    <property type="protein sequence ID" value="KAG8459757.1"/>
    <property type="molecule type" value="Genomic_DNA"/>
</dbReference>
<evidence type="ECO:0000313" key="11">
    <source>
        <dbReference type="Proteomes" id="UP000751190"/>
    </source>
</evidence>
<feature type="compositionally biased region" description="Gly residues" evidence="9">
    <location>
        <begin position="1067"/>
        <end position="1077"/>
    </location>
</feature>
<keyword evidence="7" id="KW-0238">DNA-binding</keyword>
<comment type="similarity">
    <text evidence="3">Belongs to the CTC1 family.</text>
</comment>
<feature type="region of interest" description="Disordered" evidence="9">
    <location>
        <begin position="1141"/>
        <end position="1160"/>
    </location>
</feature>
<evidence type="ECO:0000256" key="7">
    <source>
        <dbReference type="ARBA" id="ARBA00023125"/>
    </source>
</evidence>
<sequence length="1713" mass="173422">MAAVAGEWLFKLSEHMRELCGAEYDAAEALVALRAALADAGGAAGALPLRSAGVLDLRRSCCTRGGKCASATLDGAFSRGEPLAVGVLCASVAVRPPIAVQPGRLQLEQRRRGEIAAVELALAGRRPPAAERCLVLLADCVYLRAPGRGASGGWLEASSHALRILARPRAPAPPAPRRAMAVADAARKLAPEPGQVVHLRAVLTAVSPVQYALGGDQEAALPTGRKRARADDAIGGWRGDSDGVDGGEQTLSRAQIAAADPTGSSSSSFFFFELTDELVDDAAPDVRAHGSAASAACADGASPAAGAELVPRSAVAATMAGAACLASDGGARGSMCSTICVATGALALRLWPYVTSLVGETVTVTNLRQSAIEFGGGAAGRAPRRLMLACMDSAERTSAILVRDAELVTGAVDASAAGGGWSLGLGDGLGDGDSACVGGRSGAQQRRRQQQRADGGDEEGRSSDCEGNAAARSSQAHALASCSHAERYAGDETDGRCTGWRCAGESAQPQPAEPRTACARQRAPLHRHAAGPRPCARARAHVRAMRASPPSAPPGARLLGSYTGKVTAVCSCMPRLCVLDDALLLLLGHLPAHSVSRALRVGAIVNVHGPHLLRDCAGMPAALACCVGTNVRVDRLAHEAVDRAATGDRVAAPPTGATVRPSAADAHLRASTAPNGALWARLSSAQLVALLDTAAEWAEAAGARLEGVPLREDWLCDGEAERTAEAKSSAFDAAAKANARGAATAAAGARAPPAPRAPRALPLCARMPSAALLHALVAASGTPKRHRARLHEFWTHCADGTANAAPDGPRELATCVCASVAEPAVRAPQPVEPREAAARRPARALAPLPLPLAPWPARALSVGTLLQSDEFARACASASQSGRPQRLDLPSPWGLVGRLTLGSLAEPRMLLLADAAEGACTSADARAQVRAMLCGGGCAALAPVVHADELSGALHGASDYGGHKDDGDGDGDSDGGGDDDDALGRCRLWRWRSVHVAVDCAGALLLLRVGGTSVAQAATRAVNRPIGQRATAAALVGCAAAAATTDGSFVLLAPDGTGRAGAAGVPRGSGGGGGGDGGDGDAAPTERAPRGDAKRVCSVVQLLRKAWLRPPVDERACAGAPGPPPAMSLFVRVWSCATHGGNAHAQPPPGGQQQQPPSAQLWSRPLTVDVEADGTRWWPLLEPGRCYVLEGLPLTGAYARARGAAELGVERRTACVTDGARGTAAGAFRVLRQIEWGARARSGSARAPCDGMPTPTPPPPPPPVWELDALARAGGGPALPLATRADGALAGADGAVADAGCAPPLGVTSLVCVTLSRQLRAAHEGGGGGGSSGGADGGLGVCVVAASLDGTCALALWSNAAGPGAPVYLPPHALVRLHGVQRSLAAGASGSGSDAVLCSHRLPNSLDVQVLELGTREVERALGRRAPTLLAHLRPQPDDNGGGGGRGARGARARADDGARVRCVRVSVLEVRSLSVFWLCVRCGGRLCGGSCARGCAVAADGGAVGAARATRAALAVCAEAKVEDGSACALAKAYDPAVAWALLGLCEARARSLARLAWARGPIELVSGAATATVGATDGGRGGGGGGGSGGSYGLRVRAAHGMGALAPDEARKLLDWVGSESVGRSLLLHAKRTAACARTGAGTYHVGAQKLPRAPPAGVAADAADRGPRHVWVDMRQVQMLAIDVLHAQLEDKGTVAYELLAQLSAAGEQY</sequence>
<feature type="region of interest" description="Disordered" evidence="9">
    <location>
        <begin position="1432"/>
        <end position="1453"/>
    </location>
</feature>
<dbReference type="Proteomes" id="UP000751190">
    <property type="component" value="Unassembled WGS sequence"/>
</dbReference>
<evidence type="ECO:0000313" key="10">
    <source>
        <dbReference type="EMBL" id="KAG8459757.1"/>
    </source>
</evidence>
<feature type="region of interest" description="Disordered" evidence="9">
    <location>
        <begin position="1059"/>
        <end position="1091"/>
    </location>
</feature>
<dbReference type="OrthoDB" id="10687012at2759"/>
<evidence type="ECO:0000256" key="6">
    <source>
        <dbReference type="ARBA" id="ARBA00022895"/>
    </source>
</evidence>
<dbReference type="GO" id="GO:0003697">
    <property type="term" value="F:single-stranded DNA binding"/>
    <property type="evidence" value="ECO:0007669"/>
    <property type="project" value="TreeGrafter"/>
</dbReference>
<reference evidence="10" key="1">
    <citation type="submission" date="2021-05" db="EMBL/GenBank/DDBJ databases">
        <title>The genome of the haptophyte Pavlova lutheri (Diacronema luteri, Pavlovales) - a model for lipid biosynthesis in eukaryotic algae.</title>
        <authorList>
            <person name="Hulatt C.J."/>
            <person name="Posewitz M.C."/>
        </authorList>
    </citation>
    <scope>NUCLEOTIDE SEQUENCE</scope>
    <source>
        <strain evidence="10">NIVA-4/92</strain>
    </source>
</reference>
<organism evidence="10 11">
    <name type="scientific">Diacronema lutheri</name>
    <name type="common">Unicellular marine alga</name>
    <name type="synonym">Monochrysis lutheri</name>
    <dbReference type="NCBI Taxonomy" id="2081491"/>
    <lineage>
        <taxon>Eukaryota</taxon>
        <taxon>Haptista</taxon>
        <taxon>Haptophyta</taxon>
        <taxon>Pavlovophyceae</taxon>
        <taxon>Pavlovales</taxon>
        <taxon>Pavlovaceae</taxon>
        <taxon>Diacronema</taxon>
    </lineage>
</organism>
<evidence type="ECO:0000256" key="3">
    <source>
        <dbReference type="ARBA" id="ARBA00006332"/>
    </source>
</evidence>
<accession>A0A8J6C2G1</accession>
<dbReference type="GO" id="GO:0010833">
    <property type="term" value="P:telomere maintenance via telomere lengthening"/>
    <property type="evidence" value="ECO:0007669"/>
    <property type="project" value="TreeGrafter"/>
</dbReference>
<name>A0A8J6C2G1_DIALT</name>
<comment type="caution">
    <text evidence="10">The sequence shown here is derived from an EMBL/GenBank/DDBJ whole genome shotgun (WGS) entry which is preliminary data.</text>
</comment>
<protein>
    <recommendedName>
        <fullName evidence="4">CST complex subunit CTC1</fullName>
    </recommendedName>
</protein>
<evidence type="ECO:0000256" key="8">
    <source>
        <dbReference type="ARBA" id="ARBA00023242"/>
    </source>
</evidence>
<feature type="compositionally biased region" description="Basic and acidic residues" evidence="9">
    <location>
        <begin position="454"/>
        <end position="464"/>
    </location>
</feature>
<feature type="region of interest" description="Disordered" evidence="9">
    <location>
        <begin position="435"/>
        <end position="470"/>
    </location>
</feature>
<dbReference type="GO" id="GO:0042162">
    <property type="term" value="F:telomeric DNA binding"/>
    <property type="evidence" value="ECO:0007669"/>
    <property type="project" value="TreeGrafter"/>
</dbReference>
<comment type="subcellular location">
    <subcellularLocation>
        <location evidence="2">Chromosome</location>
        <location evidence="2">Telomere</location>
    </subcellularLocation>
    <subcellularLocation>
        <location evidence="1">Nucleus</location>
    </subcellularLocation>
</comment>
<dbReference type="InterPro" id="IPR042617">
    <property type="entry name" value="CTC1-like"/>
</dbReference>
<keyword evidence="8" id="KW-0539">Nucleus</keyword>
<evidence type="ECO:0000256" key="2">
    <source>
        <dbReference type="ARBA" id="ARBA00004574"/>
    </source>
</evidence>
<evidence type="ECO:0000256" key="1">
    <source>
        <dbReference type="ARBA" id="ARBA00004123"/>
    </source>
</evidence>
<proteinExistence type="inferred from homology"/>
<dbReference type="GO" id="GO:0045740">
    <property type="term" value="P:positive regulation of DNA replication"/>
    <property type="evidence" value="ECO:0007669"/>
    <property type="project" value="TreeGrafter"/>
</dbReference>
<dbReference type="PANTHER" id="PTHR14865:SF2">
    <property type="entry name" value="CST COMPLEX SUBUNIT CTC1"/>
    <property type="match status" value="1"/>
</dbReference>